<reference evidence="2 3" key="1">
    <citation type="journal article" date="2022" name="Med Res Arch">
        <title>Genomic identification of streptococcal strains and relation to clinical characteristics. A substudy to The Partial Oral Treatment of Endocarditis (POET) Trial.</title>
        <authorList>
            <person name="Christensen J."/>
            <person name="Jensen C."/>
            <person name="Dargis R."/>
            <person name="Nielsen X."/>
            <person name="Pries- Heje M."/>
            <person name="Wiingaard C."/>
            <person name="Ihlemann N."/>
            <person name="Gill S."/>
            <person name="Bruun N."/>
            <person name="Elming H."/>
            <person name="Povlsen J."/>
            <person name="Madsen T."/>
            <person name="Jensen K."/>
            <person name="Fuursted K."/>
            <person name="Ostergaard L."/>
            <person name="Christiansen U."/>
            <person name="Rosenvinge F."/>
            <person name="Helweg-Larsen J."/>
            <person name="Fosbol E."/>
            <person name="Kober L."/>
            <person name="Torp-Pedersen C."/>
            <person name="Tonder N."/>
            <person name="Moser C."/>
            <person name="Iversen K."/>
            <person name="Bundgaard H."/>
        </authorList>
    </citation>
    <scope>NUCLEOTIDE SEQUENCE [LARGE SCALE GENOMIC DNA]</scope>
    <source>
        <strain evidence="2 3">A12055600</strain>
    </source>
</reference>
<dbReference type="AlphaFoldDB" id="A0ABD4VIM6"/>
<comment type="caution">
    <text evidence="2">The sequence shown here is derived from an EMBL/GenBank/DDBJ whole genome shotgun (WGS) entry which is preliminary data.</text>
</comment>
<feature type="transmembrane region" description="Helical" evidence="1">
    <location>
        <begin position="38"/>
        <end position="59"/>
    </location>
</feature>
<accession>A0ABD4VIM6</accession>
<sequence length="284" mass="32860">MKQTVFNASLEESMNLVTDKYIKTSLEDFNEKGYGKKILGFFTAQFFLFLIFLLSIVLGSKKFQFFSLNISLINGIVFGLGFIILFSYLNDVRKIKNQSVLSYYYFNKWMYLMITILCTQALVIGISGAGMILGGILSSVLYTSFFIIFFIGLFQSFQRNTLEILYKQRNYSNPTADFINRFVSFAKKYGGLIILISIILRIVFPNSDSIQQDGIINSIGKAIFPLFFLPFIYFGYALAVDNFQGYYLQKYLEDYRQLSGYSVEEWYGKDSQRYKKSLNQKDIV</sequence>
<feature type="transmembrane region" description="Helical" evidence="1">
    <location>
        <begin position="139"/>
        <end position="157"/>
    </location>
</feature>
<feature type="transmembrane region" description="Helical" evidence="1">
    <location>
        <begin position="109"/>
        <end position="133"/>
    </location>
</feature>
<keyword evidence="1" id="KW-0472">Membrane</keyword>
<evidence type="ECO:0000313" key="2">
    <source>
        <dbReference type="EMBL" id="MCY7034198.1"/>
    </source>
</evidence>
<evidence type="ECO:0000313" key="3">
    <source>
        <dbReference type="Proteomes" id="UP001208557"/>
    </source>
</evidence>
<gene>
    <name evidence="2" type="ORF">MK406_03790</name>
</gene>
<proteinExistence type="predicted"/>
<feature type="transmembrane region" description="Helical" evidence="1">
    <location>
        <begin position="178"/>
        <end position="202"/>
    </location>
</feature>
<evidence type="ECO:0000256" key="1">
    <source>
        <dbReference type="SAM" id="Phobius"/>
    </source>
</evidence>
<feature type="transmembrane region" description="Helical" evidence="1">
    <location>
        <begin position="65"/>
        <end position="89"/>
    </location>
</feature>
<organism evidence="2 3">
    <name type="scientific">Streptococcus sanguinis</name>
    <dbReference type="NCBI Taxonomy" id="1305"/>
    <lineage>
        <taxon>Bacteria</taxon>
        <taxon>Bacillati</taxon>
        <taxon>Bacillota</taxon>
        <taxon>Bacilli</taxon>
        <taxon>Lactobacillales</taxon>
        <taxon>Streptococcaceae</taxon>
        <taxon>Streptococcus</taxon>
    </lineage>
</organism>
<protein>
    <recommendedName>
        <fullName evidence="4">DUF975 family protein</fullName>
    </recommendedName>
</protein>
<name>A0ABD4VIM6_STRSA</name>
<evidence type="ECO:0008006" key="4">
    <source>
        <dbReference type="Google" id="ProtNLM"/>
    </source>
</evidence>
<dbReference type="EMBL" id="JAKUVJ010000003">
    <property type="protein sequence ID" value="MCY7034198.1"/>
    <property type="molecule type" value="Genomic_DNA"/>
</dbReference>
<dbReference type="Proteomes" id="UP001208557">
    <property type="component" value="Unassembled WGS sequence"/>
</dbReference>
<keyword evidence="1" id="KW-0812">Transmembrane</keyword>
<keyword evidence="1" id="KW-1133">Transmembrane helix</keyword>
<dbReference type="RefSeq" id="WP_268685678.1">
    <property type="nucleotide sequence ID" value="NZ_JAKUVJ010000003.1"/>
</dbReference>
<feature type="transmembrane region" description="Helical" evidence="1">
    <location>
        <begin position="222"/>
        <end position="240"/>
    </location>
</feature>